<accession>A0AAD8AKH5</accession>
<evidence type="ECO:0000313" key="2">
    <source>
        <dbReference type="Proteomes" id="UP001233999"/>
    </source>
</evidence>
<evidence type="ECO:0000313" key="1">
    <source>
        <dbReference type="EMBL" id="KAJ9599837.1"/>
    </source>
</evidence>
<dbReference type="Proteomes" id="UP001233999">
    <property type="component" value="Unassembled WGS sequence"/>
</dbReference>
<sequence length="78" mass="9263">DFFKASLSECKSLMKRTRLKKFSRELILGALEVKWLYLRGFLTKENFQILPDESNLREDVQIDMFYDSLKKVPLFQVG</sequence>
<keyword evidence="2" id="KW-1185">Reference proteome</keyword>
<reference evidence="1" key="2">
    <citation type="submission" date="2023-05" db="EMBL/GenBank/DDBJ databases">
        <authorList>
            <person name="Fouks B."/>
        </authorList>
    </citation>
    <scope>NUCLEOTIDE SEQUENCE</scope>
    <source>
        <strain evidence="1">Stay&amp;Tobe</strain>
        <tissue evidence="1">Testes</tissue>
    </source>
</reference>
<gene>
    <name evidence="1" type="ORF">L9F63_009877</name>
</gene>
<organism evidence="1 2">
    <name type="scientific">Diploptera punctata</name>
    <name type="common">Pacific beetle cockroach</name>
    <dbReference type="NCBI Taxonomy" id="6984"/>
    <lineage>
        <taxon>Eukaryota</taxon>
        <taxon>Metazoa</taxon>
        <taxon>Ecdysozoa</taxon>
        <taxon>Arthropoda</taxon>
        <taxon>Hexapoda</taxon>
        <taxon>Insecta</taxon>
        <taxon>Pterygota</taxon>
        <taxon>Neoptera</taxon>
        <taxon>Polyneoptera</taxon>
        <taxon>Dictyoptera</taxon>
        <taxon>Blattodea</taxon>
        <taxon>Blaberoidea</taxon>
        <taxon>Blaberidae</taxon>
        <taxon>Diplopterinae</taxon>
        <taxon>Diploptera</taxon>
    </lineage>
</organism>
<feature type="non-terminal residue" evidence="1">
    <location>
        <position position="1"/>
    </location>
</feature>
<comment type="caution">
    <text evidence="1">The sequence shown here is derived from an EMBL/GenBank/DDBJ whole genome shotgun (WGS) entry which is preliminary data.</text>
</comment>
<dbReference type="AlphaFoldDB" id="A0AAD8AKH5"/>
<name>A0AAD8AKH5_DIPPU</name>
<reference evidence="1" key="1">
    <citation type="journal article" date="2023" name="IScience">
        <title>Live-bearing cockroach genome reveals convergent evolutionary mechanisms linked to viviparity in insects and beyond.</title>
        <authorList>
            <person name="Fouks B."/>
            <person name="Harrison M.C."/>
            <person name="Mikhailova A.A."/>
            <person name="Marchal E."/>
            <person name="English S."/>
            <person name="Carruthers M."/>
            <person name="Jennings E.C."/>
            <person name="Chiamaka E.L."/>
            <person name="Frigard R.A."/>
            <person name="Pippel M."/>
            <person name="Attardo G.M."/>
            <person name="Benoit J.B."/>
            <person name="Bornberg-Bauer E."/>
            <person name="Tobe S.S."/>
        </authorList>
    </citation>
    <scope>NUCLEOTIDE SEQUENCE</scope>
    <source>
        <strain evidence="1">Stay&amp;Tobe</strain>
    </source>
</reference>
<dbReference type="EMBL" id="JASPKZ010000467">
    <property type="protein sequence ID" value="KAJ9599837.1"/>
    <property type="molecule type" value="Genomic_DNA"/>
</dbReference>
<protein>
    <submittedName>
        <fullName evidence="1">Uncharacterized protein</fullName>
    </submittedName>
</protein>
<proteinExistence type="predicted"/>